<accession>A0A1C4DV15</accession>
<dbReference type="EMBL" id="FMAR01000006">
    <property type="protein sequence ID" value="SCC35132.1"/>
    <property type="molecule type" value="Genomic_DNA"/>
</dbReference>
<feature type="signal peptide" evidence="1">
    <location>
        <begin position="1"/>
        <end position="20"/>
    </location>
</feature>
<organism evidence="2 3">
    <name type="scientific">Chitinophaga costaii</name>
    <dbReference type="NCBI Taxonomy" id="1335309"/>
    <lineage>
        <taxon>Bacteria</taxon>
        <taxon>Pseudomonadati</taxon>
        <taxon>Bacteroidota</taxon>
        <taxon>Chitinophagia</taxon>
        <taxon>Chitinophagales</taxon>
        <taxon>Chitinophagaceae</taxon>
        <taxon>Chitinophaga</taxon>
    </lineage>
</organism>
<name>A0A1C4DV15_9BACT</name>
<dbReference type="AlphaFoldDB" id="A0A1C4DV15"/>
<reference evidence="2 3" key="1">
    <citation type="submission" date="2016-08" db="EMBL/GenBank/DDBJ databases">
        <authorList>
            <person name="Seilhamer J.J."/>
        </authorList>
    </citation>
    <scope>NUCLEOTIDE SEQUENCE [LARGE SCALE GENOMIC DNA]</scope>
    <source>
        <strain evidence="2 3">A37T2</strain>
    </source>
</reference>
<dbReference type="PROSITE" id="PS51257">
    <property type="entry name" value="PROKAR_LIPOPROTEIN"/>
    <property type="match status" value="1"/>
</dbReference>
<protein>
    <recommendedName>
        <fullName evidence="4">Lipoprotein</fullName>
    </recommendedName>
</protein>
<evidence type="ECO:0008006" key="4">
    <source>
        <dbReference type="Google" id="ProtNLM"/>
    </source>
</evidence>
<dbReference type="OrthoDB" id="666798at2"/>
<sequence length="150" mass="16292">MRLYRCMPCLALALMFLVTACQKNGAAPITSFAFQLDTVLYTLPGGDATILDTLGQKALQVRGVTNNFAQNVILLVKLGNATPQPGNYYGTMIFADSILLSDYASTWISDSVRVNLSAIDGKQATGTFSGELFQNEKFRILSNGTFSVNY</sequence>
<evidence type="ECO:0000256" key="1">
    <source>
        <dbReference type="SAM" id="SignalP"/>
    </source>
</evidence>
<proteinExistence type="predicted"/>
<gene>
    <name evidence="2" type="ORF">GA0116948_106127</name>
</gene>
<feature type="chain" id="PRO_5008690697" description="Lipoprotein" evidence="1">
    <location>
        <begin position="21"/>
        <end position="150"/>
    </location>
</feature>
<evidence type="ECO:0000313" key="2">
    <source>
        <dbReference type="EMBL" id="SCC35132.1"/>
    </source>
</evidence>
<keyword evidence="1" id="KW-0732">Signal</keyword>
<evidence type="ECO:0000313" key="3">
    <source>
        <dbReference type="Proteomes" id="UP000242818"/>
    </source>
</evidence>
<keyword evidence="3" id="KW-1185">Reference proteome</keyword>
<dbReference type="RefSeq" id="WP_123891708.1">
    <property type="nucleotide sequence ID" value="NZ_FMAR01000006.1"/>
</dbReference>
<dbReference type="Proteomes" id="UP000242818">
    <property type="component" value="Unassembled WGS sequence"/>
</dbReference>
<dbReference type="STRING" id="1335309.GA0116948_106127"/>